<protein>
    <submittedName>
        <fullName evidence="1">Uncharacterized protein</fullName>
    </submittedName>
</protein>
<proteinExistence type="predicted"/>
<keyword evidence="2" id="KW-1185">Reference proteome</keyword>
<dbReference type="Proteomes" id="UP000316628">
    <property type="component" value="Unassembled WGS sequence"/>
</dbReference>
<comment type="caution">
    <text evidence="1">The sequence shown here is derived from an EMBL/GenBank/DDBJ whole genome shotgun (WGS) entry which is preliminary data.</text>
</comment>
<name>A0A543JEJ0_9PSEU</name>
<gene>
    <name evidence="1" type="ORF">FHX81_3616</name>
</gene>
<dbReference type="EMBL" id="VFPP01000001">
    <property type="protein sequence ID" value="TQM81253.1"/>
    <property type="molecule type" value="Genomic_DNA"/>
</dbReference>
<reference evidence="1 2" key="1">
    <citation type="submission" date="2019-06" db="EMBL/GenBank/DDBJ databases">
        <title>Sequencing the genomes of 1000 actinobacteria strains.</title>
        <authorList>
            <person name="Klenk H.-P."/>
        </authorList>
    </citation>
    <scope>NUCLEOTIDE SEQUENCE [LARGE SCALE GENOMIC DNA]</scope>
    <source>
        <strain evidence="1 2">DSM 45456</strain>
    </source>
</reference>
<dbReference type="AlphaFoldDB" id="A0A543JEJ0"/>
<accession>A0A543JEJ0</accession>
<sequence>MRLTAMYVGAVLGPGVADGTSHAPSVAVIPC</sequence>
<evidence type="ECO:0000313" key="1">
    <source>
        <dbReference type="EMBL" id="TQM81253.1"/>
    </source>
</evidence>
<evidence type="ECO:0000313" key="2">
    <source>
        <dbReference type="Proteomes" id="UP000316628"/>
    </source>
</evidence>
<organism evidence="1 2">
    <name type="scientific">Saccharothrix saharensis</name>
    <dbReference type="NCBI Taxonomy" id="571190"/>
    <lineage>
        <taxon>Bacteria</taxon>
        <taxon>Bacillati</taxon>
        <taxon>Actinomycetota</taxon>
        <taxon>Actinomycetes</taxon>
        <taxon>Pseudonocardiales</taxon>
        <taxon>Pseudonocardiaceae</taxon>
        <taxon>Saccharothrix</taxon>
    </lineage>
</organism>